<proteinExistence type="predicted"/>
<feature type="transmembrane region" description="Helical" evidence="6">
    <location>
        <begin position="6"/>
        <end position="25"/>
    </location>
</feature>
<feature type="transmembrane region" description="Helical" evidence="6">
    <location>
        <begin position="37"/>
        <end position="59"/>
    </location>
</feature>
<dbReference type="Proteomes" id="UP000295680">
    <property type="component" value="Unassembled WGS sequence"/>
</dbReference>
<evidence type="ECO:0000256" key="1">
    <source>
        <dbReference type="ARBA" id="ARBA00004651"/>
    </source>
</evidence>
<keyword evidence="5 6" id="KW-0472">Membrane</keyword>
<dbReference type="RefSeq" id="WP_132125162.1">
    <property type="nucleotide sequence ID" value="NZ_SLWS01000015.1"/>
</dbReference>
<sequence length="311" mass="32524">MRKVWPWLQMLIGVGILGVLVWKLGTRSFVDSLELISTTHIIAALALGLGTTVACAWRWCLVARSLGLNLTLSQAVSDYYRALFLNSVLPAGVLGDVHRAWKHGRKEGDIARGVKAVVLERTAGQIVLIAAGVAVLAATPTLVPPSVQDIVWVVLVVVGLLAVTLMVSRRLARRGSSLRRTLDDVRRGLFSRQSWPGVLGLSVACLVGNITLFIVAADATGLKANVGQLLPLALLCLLAMGLPINIGGWGPREGVAALAFGAAGLGAAQGLTTAVVYGVLAMVAGLPGAGVLLVQAPVLRKWGKRYAASGT</sequence>
<keyword evidence="3 6" id="KW-0812">Transmembrane</keyword>
<dbReference type="PANTHER" id="PTHR40277">
    <property type="entry name" value="BLL5419 PROTEIN"/>
    <property type="match status" value="1"/>
</dbReference>
<feature type="transmembrane region" description="Helical" evidence="6">
    <location>
        <begin position="254"/>
        <end position="271"/>
    </location>
</feature>
<evidence type="ECO:0000313" key="7">
    <source>
        <dbReference type="EMBL" id="TCO48793.1"/>
    </source>
</evidence>
<comment type="caution">
    <text evidence="7">The sequence shown here is derived from an EMBL/GenBank/DDBJ whole genome shotgun (WGS) entry which is preliminary data.</text>
</comment>
<feature type="transmembrane region" description="Helical" evidence="6">
    <location>
        <begin position="118"/>
        <end position="138"/>
    </location>
</feature>
<keyword evidence="2" id="KW-1003">Cell membrane</keyword>
<evidence type="ECO:0000256" key="3">
    <source>
        <dbReference type="ARBA" id="ARBA00022692"/>
    </source>
</evidence>
<evidence type="ECO:0000256" key="6">
    <source>
        <dbReference type="SAM" id="Phobius"/>
    </source>
</evidence>
<feature type="transmembrane region" description="Helical" evidence="6">
    <location>
        <begin position="229"/>
        <end position="247"/>
    </location>
</feature>
<dbReference type="EMBL" id="SLWS01000015">
    <property type="protein sequence ID" value="TCO48793.1"/>
    <property type="molecule type" value="Genomic_DNA"/>
</dbReference>
<evidence type="ECO:0000256" key="2">
    <source>
        <dbReference type="ARBA" id="ARBA00022475"/>
    </source>
</evidence>
<feature type="transmembrane region" description="Helical" evidence="6">
    <location>
        <begin position="193"/>
        <end position="217"/>
    </location>
</feature>
<keyword evidence="8" id="KW-1185">Reference proteome</keyword>
<name>A0A4R2ITL3_9PSEU</name>
<feature type="transmembrane region" description="Helical" evidence="6">
    <location>
        <begin position="150"/>
        <end position="172"/>
    </location>
</feature>
<dbReference type="InterPro" id="IPR022791">
    <property type="entry name" value="L-PG_synthase/AglD"/>
</dbReference>
<evidence type="ECO:0000256" key="5">
    <source>
        <dbReference type="ARBA" id="ARBA00023136"/>
    </source>
</evidence>
<organism evidence="7 8">
    <name type="scientific">Actinocrispum wychmicini</name>
    <dbReference type="NCBI Taxonomy" id="1213861"/>
    <lineage>
        <taxon>Bacteria</taxon>
        <taxon>Bacillati</taxon>
        <taxon>Actinomycetota</taxon>
        <taxon>Actinomycetes</taxon>
        <taxon>Pseudonocardiales</taxon>
        <taxon>Pseudonocardiaceae</taxon>
        <taxon>Actinocrispum</taxon>
    </lineage>
</organism>
<feature type="transmembrane region" description="Helical" evidence="6">
    <location>
        <begin position="277"/>
        <end position="299"/>
    </location>
</feature>
<accession>A0A4R2ITL3</accession>
<dbReference type="PANTHER" id="PTHR40277:SF1">
    <property type="entry name" value="BLL5419 PROTEIN"/>
    <property type="match status" value="1"/>
</dbReference>
<protein>
    <submittedName>
        <fullName evidence="7">Uncharacterized membrane protein YbhN (UPF0104 family)</fullName>
    </submittedName>
</protein>
<dbReference type="OrthoDB" id="4803763at2"/>
<keyword evidence="4 6" id="KW-1133">Transmembrane helix</keyword>
<reference evidence="7 8" key="1">
    <citation type="submission" date="2019-03" db="EMBL/GenBank/DDBJ databases">
        <title>Genomic Encyclopedia of Type Strains, Phase IV (KMG-IV): sequencing the most valuable type-strain genomes for metagenomic binning, comparative biology and taxonomic classification.</title>
        <authorList>
            <person name="Goeker M."/>
        </authorList>
    </citation>
    <scope>NUCLEOTIDE SEQUENCE [LARGE SCALE GENOMIC DNA]</scope>
    <source>
        <strain evidence="7 8">DSM 45934</strain>
    </source>
</reference>
<dbReference type="GO" id="GO:0005886">
    <property type="term" value="C:plasma membrane"/>
    <property type="evidence" value="ECO:0007669"/>
    <property type="project" value="UniProtKB-SubCell"/>
</dbReference>
<evidence type="ECO:0000313" key="8">
    <source>
        <dbReference type="Proteomes" id="UP000295680"/>
    </source>
</evidence>
<dbReference type="AlphaFoldDB" id="A0A4R2ITL3"/>
<comment type="subcellular location">
    <subcellularLocation>
        <location evidence="1">Cell membrane</location>
        <topology evidence="1">Multi-pass membrane protein</topology>
    </subcellularLocation>
</comment>
<evidence type="ECO:0000256" key="4">
    <source>
        <dbReference type="ARBA" id="ARBA00022989"/>
    </source>
</evidence>
<dbReference type="Pfam" id="PF03706">
    <property type="entry name" value="LPG_synthase_TM"/>
    <property type="match status" value="1"/>
</dbReference>
<gene>
    <name evidence="7" type="ORF">EV192_11514</name>
</gene>